<dbReference type="FunFam" id="3.30.428.10:FF:000011">
    <property type="entry name" value="Fragile histidine triad"/>
    <property type="match status" value="1"/>
</dbReference>
<evidence type="ECO:0000256" key="4">
    <source>
        <dbReference type="PIRSR" id="PIRSR639383-2"/>
    </source>
</evidence>
<evidence type="ECO:0000259" key="8">
    <source>
        <dbReference type="PROSITE" id="PS51084"/>
    </source>
</evidence>
<dbReference type="SUPFAM" id="SSF54197">
    <property type="entry name" value="HIT-like"/>
    <property type="match status" value="1"/>
</dbReference>
<comment type="caution">
    <text evidence="9">The sequence shown here is derived from an EMBL/GenBank/DDBJ whole genome shotgun (WGS) entry which is preliminary data.</text>
</comment>
<keyword evidence="7" id="KW-0812">Transmembrane</keyword>
<dbReference type="PROSITE" id="PS00892">
    <property type="entry name" value="HIT_1"/>
    <property type="match status" value="1"/>
</dbReference>
<feature type="transmembrane region" description="Helical" evidence="7">
    <location>
        <begin position="561"/>
        <end position="582"/>
    </location>
</feature>
<dbReference type="AlphaFoldDB" id="A0AAN8VV12"/>
<keyword evidence="7" id="KW-0472">Membrane</keyword>
<feature type="active site" description="Tele-AMP-histidine intermediate" evidence="3">
    <location>
        <position position="102"/>
    </location>
</feature>
<feature type="domain" description="HIT" evidence="8">
    <location>
        <begin position="5"/>
        <end position="115"/>
    </location>
</feature>
<keyword evidence="10" id="KW-1185">Reference proteome</keyword>
<dbReference type="PANTHER" id="PTHR31170:SF25">
    <property type="entry name" value="BNAA09G04570D PROTEIN"/>
    <property type="match status" value="1"/>
</dbReference>
<feature type="binding site" evidence="4">
    <location>
        <position position="89"/>
    </location>
    <ligand>
        <name>substrate</name>
    </ligand>
</feature>
<organism evidence="9 10">
    <name type="scientific">Dillenia turbinata</name>
    <dbReference type="NCBI Taxonomy" id="194707"/>
    <lineage>
        <taxon>Eukaryota</taxon>
        <taxon>Viridiplantae</taxon>
        <taxon>Streptophyta</taxon>
        <taxon>Embryophyta</taxon>
        <taxon>Tracheophyta</taxon>
        <taxon>Spermatophyta</taxon>
        <taxon>Magnoliopsida</taxon>
        <taxon>eudicotyledons</taxon>
        <taxon>Gunneridae</taxon>
        <taxon>Pentapetalae</taxon>
        <taxon>Dilleniales</taxon>
        <taxon>Dilleniaceae</taxon>
        <taxon>Dillenia</taxon>
    </lineage>
</organism>
<evidence type="ECO:0000256" key="3">
    <source>
        <dbReference type="PIRSR" id="PIRSR639383-1"/>
    </source>
</evidence>
<dbReference type="InterPro" id="IPR036265">
    <property type="entry name" value="HIT-like_sf"/>
</dbReference>
<feature type="binding site" evidence="4">
    <location>
        <position position="104"/>
    </location>
    <ligand>
        <name>substrate</name>
    </ligand>
</feature>
<evidence type="ECO:0000313" key="10">
    <source>
        <dbReference type="Proteomes" id="UP001370490"/>
    </source>
</evidence>
<accession>A0AAN8VV12</accession>
<feature type="site" description="Important for induction of apoptosis" evidence="5">
    <location>
        <position position="120"/>
    </location>
</feature>
<name>A0AAN8VV12_9MAGN</name>
<keyword evidence="2" id="KW-0378">Hydrolase</keyword>
<evidence type="ECO:0000256" key="2">
    <source>
        <dbReference type="ARBA" id="ARBA00022801"/>
    </source>
</evidence>
<dbReference type="InterPro" id="IPR019808">
    <property type="entry name" value="Histidine_triad_CS"/>
</dbReference>
<keyword evidence="1" id="KW-0547">Nucleotide-binding</keyword>
<dbReference type="PROSITE" id="PS51084">
    <property type="entry name" value="HIT_2"/>
    <property type="match status" value="1"/>
</dbReference>
<dbReference type="GO" id="GO:0000166">
    <property type="term" value="F:nucleotide binding"/>
    <property type="evidence" value="ECO:0007669"/>
    <property type="project" value="UniProtKB-KW"/>
</dbReference>
<evidence type="ECO:0000256" key="6">
    <source>
        <dbReference type="PROSITE-ProRule" id="PRU00464"/>
    </source>
</evidence>
<dbReference type="InterPro" id="IPR011146">
    <property type="entry name" value="HIT-like"/>
</dbReference>
<keyword evidence="7" id="KW-1133">Transmembrane helix</keyword>
<dbReference type="GO" id="GO:0047627">
    <property type="term" value="F:adenylylsulfatase activity"/>
    <property type="evidence" value="ECO:0007669"/>
    <property type="project" value="UniProtKB-ARBA"/>
</dbReference>
<dbReference type="InterPro" id="IPR004158">
    <property type="entry name" value="DUF247_pln"/>
</dbReference>
<evidence type="ECO:0000256" key="1">
    <source>
        <dbReference type="ARBA" id="ARBA00022741"/>
    </source>
</evidence>
<protein>
    <recommendedName>
        <fullName evidence="8">HIT domain-containing protein</fullName>
    </recommendedName>
</protein>
<gene>
    <name evidence="9" type="ORF">RJ641_036836</name>
</gene>
<feature type="binding site" evidence="4">
    <location>
        <position position="30"/>
    </location>
    <ligand>
        <name>substrate</name>
    </ligand>
</feature>
<proteinExistence type="predicted"/>
<reference evidence="9 10" key="1">
    <citation type="submission" date="2023-12" db="EMBL/GenBank/DDBJ databases">
        <title>A high-quality genome assembly for Dillenia turbinata (Dilleniales).</title>
        <authorList>
            <person name="Chanderbali A."/>
        </authorList>
    </citation>
    <scope>NUCLEOTIDE SEQUENCE [LARGE SCALE GENOMIC DNA]</scope>
    <source>
        <strain evidence="9">LSX21</strain>
        <tissue evidence="9">Leaf</tissue>
    </source>
</reference>
<dbReference type="InterPro" id="IPR039383">
    <property type="entry name" value="FHIT"/>
</dbReference>
<dbReference type="CDD" id="cd01275">
    <property type="entry name" value="FHIT"/>
    <property type="match status" value="1"/>
</dbReference>
<feature type="binding site" evidence="4">
    <location>
        <begin position="95"/>
        <end position="98"/>
    </location>
    <ligand>
        <name>substrate</name>
    </ligand>
</feature>
<feature type="short sequence motif" description="Histidine triad motif" evidence="6">
    <location>
        <begin position="100"/>
        <end position="104"/>
    </location>
</feature>
<dbReference type="Gene3D" id="3.30.428.10">
    <property type="entry name" value="HIT-like"/>
    <property type="match status" value="1"/>
</dbReference>
<dbReference type="EMBL" id="JBAMMX010000009">
    <property type="protein sequence ID" value="KAK6933942.1"/>
    <property type="molecule type" value="Genomic_DNA"/>
</dbReference>
<evidence type="ECO:0000256" key="5">
    <source>
        <dbReference type="PIRSR" id="PIRSR639383-3"/>
    </source>
</evidence>
<dbReference type="PANTHER" id="PTHR31170">
    <property type="entry name" value="BNAC04G53230D PROTEIN"/>
    <property type="match status" value="1"/>
</dbReference>
<evidence type="ECO:0000313" key="9">
    <source>
        <dbReference type="EMBL" id="KAK6933942.1"/>
    </source>
</evidence>
<evidence type="ECO:0000256" key="7">
    <source>
        <dbReference type="SAM" id="Phobius"/>
    </source>
</evidence>
<sequence>MGSRSYAFGPYKIDENEVFYVTHLSYAMVNLRPLLPDFDAANLTSLRREVKCFVDLTDEETSDMWLTARKVGSQLENYHKASSLTFSIQDGPQAGQTVPHVHIHIIPRRGGDFEENDEIYDALDAKEIELKKKLDLDIERKDRSPEEMAQELDEYRKLLMKNRVPGEEIIPINNDAPGEQIIPIYNDASDKITRVPPILKNVMSNKNCYEPMMVSIGPYHHNNKELREMENMKPEIARRFTFPSKRSFDDIIQDQRFQRILSEAKDYYSEAPVSNENNGTDDFAKMMFLDGCFVLHLIHCIMKKKHENEDRVLKNHQVAFAVRDLFLLENQLPFIVLQAIMTMKFQPIDWEMVRDFIRQQHMAPHCAVSDIGRGYQPLHLLELLRTEIVGVAADVGKINSAEGDYRVTFRSVTELKAAGIHFKGNACSLREISFKSHLFHGELLLPKIYIDDSIESKFLNLIAYEMSSDTPNEYAIASYICFINSLLDHAEDVKELRKDDVLVNYLGSDKQVAELFHRIATNLVPDPYLYKDVKEKIKKHCNDKKRTYVSEFLHIYFDKPWSGVALFAAILALFTSMVQAYFAAFSTNNSSSTCCAKPSGT</sequence>
<dbReference type="Pfam" id="PF01230">
    <property type="entry name" value="HIT"/>
    <property type="match status" value="1"/>
</dbReference>
<dbReference type="Pfam" id="PF03140">
    <property type="entry name" value="DUF247"/>
    <property type="match status" value="1"/>
</dbReference>
<dbReference type="Proteomes" id="UP001370490">
    <property type="component" value="Unassembled WGS sequence"/>
</dbReference>